<keyword evidence="1" id="KW-1133">Transmembrane helix</keyword>
<evidence type="ECO:0000256" key="1">
    <source>
        <dbReference type="SAM" id="Phobius"/>
    </source>
</evidence>
<proteinExistence type="predicted"/>
<dbReference type="EMBL" id="MZ089764">
    <property type="protein sequence ID" value="QXN75063.1"/>
    <property type="molecule type" value="Genomic_DNA"/>
</dbReference>
<keyword evidence="1" id="KW-0812">Transmembrane</keyword>
<feature type="transmembrane region" description="Helical" evidence="1">
    <location>
        <begin position="6"/>
        <end position="28"/>
    </location>
</feature>
<keyword evidence="1" id="KW-0472">Membrane</keyword>
<sequence>MFYRVYIIYMIAFLICFPIVFAACLLIYKLIMRPRKDRKDNLDKSVDSKDNDDK</sequence>
<name>A0A8F5MJ07_9VIRU</name>
<organism evidence="2">
    <name type="scientific">Microvirus mar18</name>
    <dbReference type="NCBI Taxonomy" id="2851150"/>
    <lineage>
        <taxon>Viruses</taxon>
        <taxon>Monodnaviria</taxon>
        <taxon>Sangervirae</taxon>
        <taxon>Phixviricota</taxon>
        <taxon>Malgrandaviricetes</taxon>
        <taxon>Petitvirales</taxon>
        <taxon>Microviridae</taxon>
    </lineage>
</organism>
<reference evidence="2" key="1">
    <citation type="submission" date="2021-04" db="EMBL/GenBank/DDBJ databases">
        <title>Genomes of microviruses identified in yellow-bellied marmot fecal samples.</title>
        <authorList>
            <person name="Varsani A."/>
            <person name="Kraberger S."/>
            <person name="Chatterjee A."/>
            <person name="Richet C."/>
            <person name="Fontenele R.S."/>
            <person name="Schmidlin K."/>
            <person name="Blumstein D.T."/>
        </authorList>
    </citation>
    <scope>NUCLEOTIDE SEQUENCE</scope>
    <source>
        <strain evidence="2">Mar18</strain>
    </source>
</reference>
<accession>A0A8F5MJ07</accession>
<evidence type="ECO:0000313" key="2">
    <source>
        <dbReference type="EMBL" id="QXN75063.1"/>
    </source>
</evidence>
<protein>
    <submittedName>
        <fullName evidence="2">Uncharacterized protein</fullName>
    </submittedName>
</protein>
<dbReference type="PROSITE" id="PS51257">
    <property type="entry name" value="PROKAR_LIPOPROTEIN"/>
    <property type="match status" value="1"/>
</dbReference>